<evidence type="ECO:0000256" key="1">
    <source>
        <dbReference type="ARBA" id="ARBA00011054"/>
    </source>
</evidence>
<evidence type="ECO:0000259" key="6">
    <source>
        <dbReference type="PROSITE" id="PS50893"/>
    </source>
</evidence>
<protein>
    <submittedName>
        <fullName evidence="7">ATP-binding cassette transporter subfamily F member 1 X1</fullName>
    </submittedName>
</protein>
<evidence type="ECO:0000256" key="5">
    <source>
        <dbReference type="SAM" id="MobiDB-lite"/>
    </source>
</evidence>
<dbReference type="GO" id="GO:0016887">
    <property type="term" value="F:ATP hydrolysis activity"/>
    <property type="evidence" value="ECO:0007669"/>
    <property type="project" value="InterPro"/>
</dbReference>
<dbReference type="InterPro" id="IPR027417">
    <property type="entry name" value="P-loop_NTPase"/>
</dbReference>
<evidence type="ECO:0000256" key="3">
    <source>
        <dbReference type="ARBA" id="ARBA00022741"/>
    </source>
</evidence>
<keyword evidence="2" id="KW-0677">Repeat</keyword>
<dbReference type="InterPro" id="IPR017871">
    <property type="entry name" value="ABC_transporter-like_CS"/>
</dbReference>
<dbReference type="AlphaFoldDB" id="A0A7H9SQ18"/>
<dbReference type="FunFam" id="3.40.50.300:FF:000549">
    <property type="entry name" value="ABC transporter ATP-binding protein arb1"/>
    <property type="match status" value="1"/>
</dbReference>
<evidence type="ECO:0000256" key="2">
    <source>
        <dbReference type="ARBA" id="ARBA00022737"/>
    </source>
</evidence>
<feature type="domain" description="ABC transporter" evidence="6">
    <location>
        <begin position="60"/>
        <end position="288"/>
    </location>
</feature>
<evidence type="ECO:0000256" key="4">
    <source>
        <dbReference type="ARBA" id="ARBA00022840"/>
    </source>
</evidence>
<dbReference type="Pfam" id="PF12848">
    <property type="entry name" value="ABC_tran_Xtn"/>
    <property type="match status" value="1"/>
</dbReference>
<dbReference type="SMART" id="SM00382">
    <property type="entry name" value="AAA"/>
    <property type="match status" value="1"/>
</dbReference>
<dbReference type="PROSITE" id="PS00211">
    <property type="entry name" value="ABC_TRANSPORTER_1"/>
    <property type="match status" value="2"/>
</dbReference>
<dbReference type="Gene3D" id="3.40.50.300">
    <property type="entry name" value="P-loop containing nucleotide triphosphate hydrolases"/>
    <property type="match status" value="2"/>
</dbReference>
<comment type="similarity">
    <text evidence="1">Belongs to the ABC transporter superfamily. ABCF family. EF3 subfamily.</text>
</comment>
<reference evidence="7" key="2">
    <citation type="submission" date="2020-05" db="EMBL/GenBank/DDBJ databases">
        <authorList>
            <person name="Kang H.-M."/>
            <person name="Kim M.-S."/>
            <person name="Lee J.-S."/>
        </authorList>
    </citation>
    <scope>NUCLEOTIDE SEQUENCE</scope>
</reference>
<dbReference type="InterPro" id="IPR003593">
    <property type="entry name" value="AAA+_ATPase"/>
</dbReference>
<dbReference type="Pfam" id="PF00005">
    <property type="entry name" value="ABC_tran"/>
    <property type="match status" value="2"/>
</dbReference>
<dbReference type="InterPro" id="IPR050611">
    <property type="entry name" value="ABCF"/>
</dbReference>
<keyword evidence="4 7" id="KW-0067">ATP-binding</keyword>
<reference evidence="7" key="1">
    <citation type="journal article" date="2020" name="Comp. Biochem. Physiol. Part D Genomics Proteomics">
        <title>The genome of the marine monogonont rotifer Brachionus rotundiformis and insight into species-specific detoxification components in Brachionus spp.</title>
        <authorList>
            <person name="Kang H.M."/>
            <person name="Kim M.S."/>
            <person name="Choi B.S."/>
            <person name="Kim D.H."/>
            <person name="Kim H.J."/>
            <person name="Hwang U.K."/>
            <person name="Hagiwara A."/>
            <person name="Lee J.S."/>
        </authorList>
    </citation>
    <scope>NUCLEOTIDE SEQUENCE</scope>
</reference>
<accession>A0A7H9SQ18</accession>
<dbReference type="InterPro" id="IPR003439">
    <property type="entry name" value="ABC_transporter-like_ATP-bd"/>
</dbReference>
<dbReference type="InterPro" id="IPR032781">
    <property type="entry name" value="ABC_tran_Xtn"/>
</dbReference>
<dbReference type="SUPFAM" id="SSF52540">
    <property type="entry name" value="P-loop containing nucleoside triphosphate hydrolases"/>
    <property type="match status" value="2"/>
</dbReference>
<dbReference type="PANTHER" id="PTHR19211">
    <property type="entry name" value="ATP-BINDING TRANSPORT PROTEIN-RELATED"/>
    <property type="match status" value="1"/>
</dbReference>
<evidence type="ECO:0000313" key="7">
    <source>
        <dbReference type="EMBL" id="QNH67896.1"/>
    </source>
</evidence>
<feature type="region of interest" description="Disordered" evidence="5">
    <location>
        <begin position="299"/>
        <end position="330"/>
    </location>
</feature>
<proteinExistence type="evidence at transcript level"/>
<dbReference type="PROSITE" id="PS50893">
    <property type="entry name" value="ABC_TRANSPORTER_2"/>
    <property type="match status" value="2"/>
</dbReference>
<organism evidence="7">
    <name type="scientific">Brachionus rotundiformis</name>
    <dbReference type="NCBI Taxonomy" id="96890"/>
    <lineage>
        <taxon>Eukaryota</taxon>
        <taxon>Metazoa</taxon>
        <taxon>Spiralia</taxon>
        <taxon>Gnathifera</taxon>
        <taxon>Rotifera</taxon>
        <taxon>Eurotatoria</taxon>
        <taxon>Monogononta</taxon>
        <taxon>Pseudotrocha</taxon>
        <taxon>Ploima</taxon>
        <taxon>Brachionidae</taxon>
        <taxon>Brachionus</taxon>
    </lineage>
</organism>
<sequence>MMSIEEKASFENFLSTPYVEDTDEIPKQQSGEEVTTGLENFSLTVGEQGRSDLLEASQDIKIEGFSISVQGRYLFNNTNLKITNGRRYGLVGRSLEISSKIDILYCEQEVRADDVSALNVVLSADKKRSQLIEEEEVILSEPEQTQQNIDRLNQIYKELDAMQADASEAKACRILSGLGFDQTMQHRATKNFSGGWRMRISLARALFIEPTLLLLDEPTNHLDLNAVIWLDNYLQKWKNTVLVVSHDQSFLDNVCTDIIHLDNQKLHYYRGNYSKFKKMLAQKKREEIKEYEKQEKKLKEMKSAGKSGKQAEAKSKEMLSRKQEKGAKEKENLEPVKLLIKPKEYVVKFRFPETHKLRPPILGLKDVSFKYPGQEYLFKQVNFGVDMESRIAIIGPNGVGKSTLLKILVGDLEPTVGEVIRNKFLKIGRYDQHSADQFDVKLTPVEYLRITYNLEYQECRKRLGSVGLPGFVHEIKIENLSGGQKARVALSDLVSKAPEVIVLDEPTNNLDIESIDALGEAINLFQGGVIIVSHDEKLIRDTNCQLYVIKNQILTAFKGDFDDYRSELLDYLGEEVIRNPSAAFSAAIEE</sequence>
<dbReference type="FunFam" id="3.40.50.300:FF:000011">
    <property type="entry name" value="Putative ABC transporter ATP-binding component"/>
    <property type="match status" value="1"/>
</dbReference>
<dbReference type="GO" id="GO:0005524">
    <property type="term" value="F:ATP binding"/>
    <property type="evidence" value="ECO:0007669"/>
    <property type="project" value="UniProtKB-KW"/>
</dbReference>
<name>A0A7H9SQ18_9BILA</name>
<dbReference type="EMBL" id="MT524841">
    <property type="protein sequence ID" value="QNH67896.1"/>
    <property type="molecule type" value="mRNA"/>
</dbReference>
<dbReference type="CDD" id="cd03221">
    <property type="entry name" value="ABCF_EF-3"/>
    <property type="match status" value="2"/>
</dbReference>
<dbReference type="PANTHER" id="PTHR19211:SF14">
    <property type="entry name" value="ATP-BINDING CASSETTE SUB-FAMILY F MEMBER 1"/>
    <property type="match status" value="1"/>
</dbReference>
<keyword evidence="3" id="KW-0547">Nucleotide-binding</keyword>
<feature type="domain" description="ABC transporter" evidence="6">
    <location>
        <begin position="362"/>
        <end position="576"/>
    </location>
</feature>